<dbReference type="InterPro" id="IPR035968">
    <property type="entry name" value="ATP_synth_F1_ATPase_gsu"/>
</dbReference>
<evidence type="ECO:0000256" key="3">
    <source>
        <dbReference type="ARBA" id="ARBA00007681"/>
    </source>
</evidence>
<dbReference type="AlphaFoldDB" id="A0A4V2NX12"/>
<dbReference type="NCBIfam" id="TIGR01146">
    <property type="entry name" value="ATPsyn_F1gamma"/>
    <property type="match status" value="1"/>
</dbReference>
<gene>
    <name evidence="10 11" type="primary">atpG</name>
    <name evidence="11" type="ORF">E0L93_04525</name>
</gene>
<dbReference type="PANTHER" id="PTHR11693:SF22">
    <property type="entry name" value="ATP SYNTHASE SUBUNIT GAMMA, MITOCHONDRIAL"/>
    <property type="match status" value="1"/>
</dbReference>
<keyword evidence="10" id="KW-1003">Cell membrane</keyword>
<evidence type="ECO:0000256" key="7">
    <source>
        <dbReference type="ARBA" id="ARBA00023136"/>
    </source>
</evidence>
<dbReference type="Proteomes" id="UP000295244">
    <property type="component" value="Unassembled WGS sequence"/>
</dbReference>
<organism evidence="11 12">
    <name type="scientific">Rubrobacter taiwanensis</name>
    <dbReference type="NCBI Taxonomy" id="185139"/>
    <lineage>
        <taxon>Bacteria</taxon>
        <taxon>Bacillati</taxon>
        <taxon>Actinomycetota</taxon>
        <taxon>Rubrobacteria</taxon>
        <taxon>Rubrobacterales</taxon>
        <taxon>Rubrobacteraceae</taxon>
        <taxon>Rubrobacter</taxon>
    </lineage>
</organism>
<comment type="subunit">
    <text evidence="10">F-type ATPases have 2 components, CF(1) - the catalytic core - and CF(0) - the membrane proton channel. CF(1) has five subunits: alpha(3), beta(3), gamma(1), delta(1), epsilon(1). CF(0) has three main subunits: a, b and c.</text>
</comment>
<dbReference type="RefSeq" id="WP_132689107.1">
    <property type="nucleotide sequence ID" value="NZ_SKBU01000008.1"/>
</dbReference>
<evidence type="ECO:0000256" key="8">
    <source>
        <dbReference type="ARBA" id="ARBA00023196"/>
    </source>
</evidence>
<evidence type="ECO:0000256" key="6">
    <source>
        <dbReference type="ARBA" id="ARBA00023065"/>
    </source>
</evidence>
<dbReference type="GO" id="GO:0046933">
    <property type="term" value="F:proton-transporting ATP synthase activity, rotational mechanism"/>
    <property type="evidence" value="ECO:0007669"/>
    <property type="project" value="UniProtKB-UniRule"/>
</dbReference>
<dbReference type="InterPro" id="IPR000131">
    <property type="entry name" value="ATP_synth_F1_gsu"/>
</dbReference>
<evidence type="ECO:0000313" key="11">
    <source>
        <dbReference type="EMBL" id="TCJ19422.1"/>
    </source>
</evidence>
<evidence type="ECO:0000256" key="5">
    <source>
        <dbReference type="ARBA" id="ARBA00022781"/>
    </source>
</evidence>
<dbReference type="GO" id="GO:0005886">
    <property type="term" value="C:plasma membrane"/>
    <property type="evidence" value="ECO:0007669"/>
    <property type="project" value="UniProtKB-SubCell"/>
</dbReference>
<accession>A0A4V2NX12</accession>
<evidence type="ECO:0000256" key="9">
    <source>
        <dbReference type="ARBA" id="ARBA00023310"/>
    </source>
</evidence>
<evidence type="ECO:0000256" key="10">
    <source>
        <dbReference type="HAMAP-Rule" id="MF_00815"/>
    </source>
</evidence>
<sequence>MASLRDLKRQIQSVKNIAKVTDALQAVSAVKFRKAEARVKRARPYAENLEEMMRAIAAKATSKSPMLVGREVRTVAVATLTADRGLCGGFNAQAVRRTMEFRSQQSADLLQVVSGRKGIAFFRFRRIGLAESYSGFSDNPDYEKAREIGRRLTQLFQEEEADAVYLIYNRFVNPAVQRPVLMRLLPIAPEDAEEEREREEPGFGAEAPFEFIPDADEILNELVPRYVETMVFQALLESAAGEHGARMTAMKNATDNANEMVDDLTLQMNKARQAQITREISEIAAGAEALSAG</sequence>
<comment type="caution">
    <text evidence="11">The sequence shown here is derived from an EMBL/GenBank/DDBJ whole genome shotgun (WGS) entry which is preliminary data.</text>
</comment>
<evidence type="ECO:0000256" key="2">
    <source>
        <dbReference type="ARBA" id="ARBA00004170"/>
    </source>
</evidence>
<dbReference type="Pfam" id="PF00231">
    <property type="entry name" value="ATP-synt"/>
    <property type="match status" value="1"/>
</dbReference>
<dbReference type="EMBL" id="SKBU01000008">
    <property type="protein sequence ID" value="TCJ19422.1"/>
    <property type="molecule type" value="Genomic_DNA"/>
</dbReference>
<dbReference type="GO" id="GO:0042777">
    <property type="term" value="P:proton motive force-driven plasma membrane ATP synthesis"/>
    <property type="evidence" value="ECO:0007669"/>
    <property type="project" value="UniProtKB-UniRule"/>
</dbReference>
<dbReference type="CDD" id="cd12151">
    <property type="entry name" value="F1-ATPase_gamma"/>
    <property type="match status" value="1"/>
</dbReference>
<keyword evidence="9 10" id="KW-0066">ATP synthesis</keyword>
<dbReference type="PANTHER" id="PTHR11693">
    <property type="entry name" value="ATP SYNTHASE GAMMA CHAIN"/>
    <property type="match status" value="1"/>
</dbReference>
<dbReference type="Gene3D" id="1.10.287.80">
    <property type="entry name" value="ATP synthase, gamma subunit, helix hairpin domain"/>
    <property type="match status" value="1"/>
</dbReference>
<comment type="subcellular location">
    <subcellularLocation>
        <location evidence="10">Cell membrane</location>
        <topology evidence="10">Peripheral membrane protein</topology>
    </subcellularLocation>
    <subcellularLocation>
        <location evidence="2">Membrane</location>
        <topology evidence="2">Peripheral membrane protein</topology>
    </subcellularLocation>
</comment>
<evidence type="ECO:0000313" key="12">
    <source>
        <dbReference type="Proteomes" id="UP000295244"/>
    </source>
</evidence>
<dbReference type="InterPro" id="IPR023632">
    <property type="entry name" value="ATP_synth_F1_gsu_CS"/>
</dbReference>
<keyword evidence="7 10" id="KW-0472">Membrane</keyword>
<dbReference type="PROSITE" id="PS00153">
    <property type="entry name" value="ATPASE_GAMMA"/>
    <property type="match status" value="1"/>
</dbReference>
<dbReference type="HAMAP" id="MF_00815">
    <property type="entry name" value="ATP_synth_gamma_bact"/>
    <property type="match status" value="1"/>
</dbReference>
<comment type="function">
    <text evidence="1 10">Produces ATP from ADP in the presence of a proton gradient across the membrane. The gamma chain is believed to be important in regulating ATPase activity and the flow of protons through the CF(0) complex.</text>
</comment>
<keyword evidence="6 10" id="KW-0406">Ion transport</keyword>
<dbReference type="PRINTS" id="PR00126">
    <property type="entry name" value="ATPASEGAMMA"/>
</dbReference>
<keyword evidence="5 10" id="KW-0375">Hydrogen ion transport</keyword>
<protein>
    <recommendedName>
        <fullName evidence="10">ATP synthase gamma chain</fullName>
    </recommendedName>
    <alternativeName>
        <fullName evidence="10">ATP synthase F1 sector gamma subunit</fullName>
    </alternativeName>
    <alternativeName>
        <fullName evidence="10">F-ATPase gamma subunit</fullName>
    </alternativeName>
</protein>
<keyword evidence="12" id="KW-1185">Reference proteome</keyword>
<keyword evidence="4 10" id="KW-0813">Transport</keyword>
<dbReference type="SUPFAM" id="SSF52943">
    <property type="entry name" value="ATP synthase (F1-ATPase), gamma subunit"/>
    <property type="match status" value="1"/>
</dbReference>
<evidence type="ECO:0000256" key="4">
    <source>
        <dbReference type="ARBA" id="ARBA00022448"/>
    </source>
</evidence>
<comment type="similarity">
    <text evidence="3 10">Belongs to the ATPase gamma chain family.</text>
</comment>
<proteinExistence type="inferred from homology"/>
<dbReference type="GO" id="GO:0005524">
    <property type="term" value="F:ATP binding"/>
    <property type="evidence" value="ECO:0007669"/>
    <property type="project" value="UniProtKB-UniRule"/>
</dbReference>
<dbReference type="OrthoDB" id="9812769at2"/>
<evidence type="ECO:0000256" key="1">
    <source>
        <dbReference type="ARBA" id="ARBA00003456"/>
    </source>
</evidence>
<reference evidence="11 12" key="1">
    <citation type="submission" date="2019-03" db="EMBL/GenBank/DDBJ databases">
        <title>Whole genome sequence of a novel Rubrobacter taiwanensis strain, isolated from Yellowstone National Park.</title>
        <authorList>
            <person name="Freed S."/>
            <person name="Ramaley R.F."/>
            <person name="Kyndt J.A."/>
        </authorList>
    </citation>
    <scope>NUCLEOTIDE SEQUENCE [LARGE SCALE GENOMIC DNA]</scope>
    <source>
        <strain evidence="11 12">Yellowstone</strain>
    </source>
</reference>
<dbReference type="Gene3D" id="3.40.1380.10">
    <property type="match status" value="1"/>
</dbReference>
<keyword evidence="8 10" id="KW-0139">CF(1)</keyword>
<name>A0A4V2NX12_9ACTN</name>
<dbReference type="GO" id="GO:0045259">
    <property type="term" value="C:proton-transporting ATP synthase complex"/>
    <property type="evidence" value="ECO:0007669"/>
    <property type="project" value="UniProtKB-KW"/>
</dbReference>